<dbReference type="EMBL" id="LSCR01000012">
    <property type="protein sequence ID" value="KXB34687.1"/>
    <property type="molecule type" value="Genomic_DNA"/>
</dbReference>
<feature type="transmembrane region" description="Helical" evidence="2">
    <location>
        <begin position="6"/>
        <end position="24"/>
    </location>
</feature>
<gene>
    <name evidence="3" type="ORF">HMPREF3192_00786</name>
</gene>
<evidence type="ECO:0000313" key="3">
    <source>
        <dbReference type="EMBL" id="KXB34687.1"/>
    </source>
</evidence>
<name>A0A133XUT8_9ACTN</name>
<keyword evidence="4" id="KW-1185">Reference proteome</keyword>
<proteinExistence type="predicted"/>
<dbReference type="PATRIC" id="fig|1393034.3.peg.761"/>
<keyword evidence="2" id="KW-1133">Transmembrane helix</keyword>
<comment type="caution">
    <text evidence="3">The sequence shown here is derived from an EMBL/GenBank/DDBJ whole genome shotgun (WGS) entry which is preliminary data.</text>
</comment>
<organism evidence="3 4">
    <name type="scientific">Atopobium deltae</name>
    <dbReference type="NCBI Taxonomy" id="1393034"/>
    <lineage>
        <taxon>Bacteria</taxon>
        <taxon>Bacillati</taxon>
        <taxon>Actinomycetota</taxon>
        <taxon>Coriobacteriia</taxon>
        <taxon>Coriobacteriales</taxon>
        <taxon>Atopobiaceae</taxon>
        <taxon>Atopobium</taxon>
    </lineage>
</organism>
<protein>
    <recommendedName>
        <fullName evidence="5">DUF948 domain-containing protein</fullName>
    </recommendedName>
</protein>
<dbReference type="Proteomes" id="UP000070675">
    <property type="component" value="Unassembled WGS sequence"/>
</dbReference>
<reference evidence="4" key="1">
    <citation type="submission" date="2016-01" db="EMBL/GenBank/DDBJ databases">
        <authorList>
            <person name="Mitreva M."/>
            <person name="Pepin K.H."/>
            <person name="Mihindukulasuriya K.A."/>
            <person name="Fulton R."/>
            <person name="Fronick C."/>
            <person name="O'Laughlin M."/>
            <person name="Miner T."/>
            <person name="Herter B."/>
            <person name="Rosa B.A."/>
            <person name="Cordes M."/>
            <person name="Tomlinson C."/>
            <person name="Wollam A."/>
            <person name="Palsikar V.B."/>
            <person name="Mardis E.R."/>
            <person name="Wilson R.K."/>
        </authorList>
    </citation>
    <scope>NUCLEOTIDE SEQUENCE [LARGE SCALE GENOMIC DNA]</scope>
    <source>
        <strain evidence="4">DNF00019</strain>
    </source>
</reference>
<evidence type="ECO:0008006" key="5">
    <source>
        <dbReference type="Google" id="ProtNLM"/>
    </source>
</evidence>
<sequence length="241" mass="24914">MSPLEIALIVLIVAGIWAVIELAFTMRSSRKSLRDISVAVTETAEEVKPVVQKLDGVVDELQQASKQLEPLLDKTSTAVDALTVTLVRADEILEDVSTVTSTGAQLSGTVNKLGARAASGVSGLFEKISSSAKQGFDSAKQGFDHVLQATSGVTPTGAASATPAEKTNETTPAASAAPGAAATPTPATPPQTEKSHYFTYPSTESTVGASTPRANFSATIDTTAEDSATANQANIKENHEL</sequence>
<dbReference type="STRING" id="1393034.HMPREF3192_00786"/>
<dbReference type="AlphaFoldDB" id="A0A133XUT8"/>
<evidence type="ECO:0000256" key="2">
    <source>
        <dbReference type="SAM" id="Phobius"/>
    </source>
</evidence>
<accession>A0A133XUT8</accession>
<feature type="region of interest" description="Disordered" evidence="1">
    <location>
        <begin position="154"/>
        <end position="213"/>
    </location>
</feature>
<evidence type="ECO:0000256" key="1">
    <source>
        <dbReference type="SAM" id="MobiDB-lite"/>
    </source>
</evidence>
<keyword evidence="2" id="KW-0472">Membrane</keyword>
<feature type="compositionally biased region" description="Low complexity" evidence="1">
    <location>
        <begin position="170"/>
        <end position="185"/>
    </location>
</feature>
<feature type="compositionally biased region" description="Polar residues" evidence="1">
    <location>
        <begin position="200"/>
        <end position="213"/>
    </location>
</feature>
<keyword evidence="2" id="KW-0812">Transmembrane</keyword>
<evidence type="ECO:0000313" key="4">
    <source>
        <dbReference type="Proteomes" id="UP000070675"/>
    </source>
</evidence>